<dbReference type="KEGG" id="psim:KR76_00102"/>
<evidence type="ECO:0000313" key="1">
    <source>
        <dbReference type="EMBL" id="AJR18471.1"/>
    </source>
</evidence>
<evidence type="ECO:0000313" key="2">
    <source>
        <dbReference type="Proteomes" id="UP000030300"/>
    </source>
</evidence>
<gene>
    <name evidence="1" type="ORF">KR76_00102</name>
</gene>
<sequence length="40" mass="4306">MTLKENRNPMPEIAHLEVVVTATAEVTPAPTTAPSTTEKE</sequence>
<keyword evidence="2" id="KW-1185">Reference proteome</keyword>
<organism evidence="1 2">
    <name type="scientific">Nocardioides simplex</name>
    <name type="common">Arthrobacter simplex</name>
    <dbReference type="NCBI Taxonomy" id="2045"/>
    <lineage>
        <taxon>Bacteria</taxon>
        <taxon>Bacillati</taxon>
        <taxon>Actinomycetota</taxon>
        <taxon>Actinomycetes</taxon>
        <taxon>Propionibacteriales</taxon>
        <taxon>Nocardioidaceae</taxon>
        <taxon>Pimelobacter</taxon>
    </lineage>
</organism>
<protein>
    <submittedName>
        <fullName evidence="1">Uncharacterized protein</fullName>
    </submittedName>
</protein>
<dbReference type="Proteomes" id="UP000030300">
    <property type="component" value="Chromosome"/>
</dbReference>
<dbReference type="AlphaFoldDB" id="A0A0C5XH67"/>
<dbReference type="EMBL" id="CP009896">
    <property type="protein sequence ID" value="AJR18471.1"/>
    <property type="molecule type" value="Genomic_DNA"/>
</dbReference>
<accession>A0A0C5XH67</accession>
<proteinExistence type="predicted"/>
<dbReference type="HOGENOM" id="CLU_3293179_0_0_11"/>
<name>A0A0C5XH67_NOCSI</name>
<reference evidence="1 2" key="1">
    <citation type="journal article" date="2015" name="Genome Announc.">
        <title>Complete Genome Sequence of Steroid-Transforming Nocardioides simplex VKM Ac-2033D.</title>
        <authorList>
            <person name="Shtratnikova V.Y."/>
            <person name="Schelkunov M.I."/>
            <person name="Pekov Y.A."/>
            <person name="Fokina V.V."/>
            <person name="Logacheva M.D."/>
            <person name="Sokolov S.L."/>
            <person name="Bragin E.Y."/>
            <person name="Ashapkin V.V."/>
            <person name="Donova M.V."/>
        </authorList>
    </citation>
    <scope>NUCLEOTIDE SEQUENCE [LARGE SCALE GENOMIC DNA]</scope>
    <source>
        <strain evidence="1 2">VKM Ac-2033D</strain>
    </source>
</reference>